<name>M4BD25_HYAAE</name>
<organism evidence="3 4">
    <name type="scientific">Hyaloperonospora arabidopsidis (strain Emoy2)</name>
    <name type="common">Downy mildew agent</name>
    <name type="synonym">Peronospora arabidopsidis</name>
    <dbReference type="NCBI Taxonomy" id="559515"/>
    <lineage>
        <taxon>Eukaryota</taxon>
        <taxon>Sar</taxon>
        <taxon>Stramenopiles</taxon>
        <taxon>Oomycota</taxon>
        <taxon>Peronosporomycetes</taxon>
        <taxon>Peronosporales</taxon>
        <taxon>Peronosporaceae</taxon>
        <taxon>Hyaloperonospora</taxon>
    </lineage>
</organism>
<dbReference type="OMA" id="YKLDAIE"/>
<sequence length="468" mass="52014">MTRKAYRSSLSDSMHPGGPTTMDVLMRWMTIPGNAKRWRMETHGSLIREVVEMMQEEGLAHRKAPFVRYKLDAIEKQYVAAKQWLLETGMHDSYIRGKAAKEVRAHVESVCPQFKRLDVAFRGLPFSKKSAETIDLDGESTDDLAAIRDDEEEDESGEEDEGVEEVDKSDDSDDDRDKAQSSLVSTAEKGGSRVDDEEPASNKVLAMDATSMALQTKNTFKHRLLSSMGKAARKKALMSVDLQKQQAKTPDRGDVVGKEKAAVPAAHQQKTAALSSSPSMNDAGNDKASTSTLSQRNENKSRERSQSATVDLGMEQATSEAGMSTSVFVGKKKRGRPSKLAAAVPLAVNSVEESATITNGRKELVPTTIASVHKRKIMEKEPSALKRTRGQERDGMDVQLLAIEREALLKRVKDEQKQRHEVYELERAKLECELKSKQVQLLYEKASARKKLDQLGVSQEEIDRILPL</sequence>
<dbReference type="PANTHER" id="PTHR33324:SF2">
    <property type="entry name" value="MYB_SANT-LIKE DNA-BINDING DOMAIN-CONTAINING PROTEIN"/>
    <property type="match status" value="1"/>
</dbReference>
<reference evidence="3" key="2">
    <citation type="submission" date="2015-06" db="UniProtKB">
        <authorList>
            <consortium name="EnsemblProtists"/>
        </authorList>
    </citation>
    <scope>IDENTIFICATION</scope>
    <source>
        <strain evidence="3">Emoy2</strain>
    </source>
</reference>
<proteinExistence type="predicted"/>
<dbReference type="PANTHER" id="PTHR33324">
    <property type="entry name" value="EXPRESSED PROTEIN"/>
    <property type="match status" value="1"/>
</dbReference>
<keyword evidence="1" id="KW-0175">Coiled coil</keyword>
<evidence type="ECO:0000256" key="1">
    <source>
        <dbReference type="SAM" id="Coils"/>
    </source>
</evidence>
<evidence type="ECO:0000256" key="2">
    <source>
        <dbReference type="SAM" id="MobiDB-lite"/>
    </source>
</evidence>
<accession>M4BD25</accession>
<dbReference type="EnsemblProtists" id="HpaT804192">
    <property type="protein sequence ID" value="HpaP804192"/>
    <property type="gene ID" value="HpaG804192"/>
</dbReference>
<dbReference type="AlphaFoldDB" id="M4BD25"/>
<dbReference type="HOGENOM" id="CLU_584563_0_0_1"/>
<evidence type="ECO:0000313" key="4">
    <source>
        <dbReference type="Proteomes" id="UP000011713"/>
    </source>
</evidence>
<feature type="compositionally biased region" description="Polar residues" evidence="2">
    <location>
        <begin position="268"/>
        <end position="296"/>
    </location>
</feature>
<feature type="region of interest" description="Disordered" evidence="2">
    <location>
        <begin position="149"/>
        <end position="201"/>
    </location>
</feature>
<evidence type="ECO:0000313" key="3">
    <source>
        <dbReference type="EnsemblProtists" id="HpaP804192"/>
    </source>
</evidence>
<feature type="coiled-coil region" evidence="1">
    <location>
        <begin position="398"/>
        <end position="440"/>
    </location>
</feature>
<feature type="region of interest" description="Disordered" evidence="2">
    <location>
        <begin position="242"/>
        <end position="311"/>
    </location>
</feature>
<protein>
    <submittedName>
        <fullName evidence="3">Uncharacterized protein</fullName>
    </submittedName>
</protein>
<keyword evidence="4" id="KW-1185">Reference proteome</keyword>
<dbReference type="InParanoid" id="M4BD25"/>
<dbReference type="VEuPathDB" id="FungiDB:HpaG804192"/>
<reference evidence="4" key="1">
    <citation type="journal article" date="2010" name="Science">
        <title>Signatures of adaptation to obligate biotrophy in the Hyaloperonospora arabidopsidis genome.</title>
        <authorList>
            <person name="Baxter L."/>
            <person name="Tripathy S."/>
            <person name="Ishaque N."/>
            <person name="Boot N."/>
            <person name="Cabral A."/>
            <person name="Kemen E."/>
            <person name="Thines M."/>
            <person name="Ah-Fong A."/>
            <person name="Anderson R."/>
            <person name="Badejoko W."/>
            <person name="Bittner-Eddy P."/>
            <person name="Boore J.L."/>
            <person name="Chibucos M.C."/>
            <person name="Coates M."/>
            <person name="Dehal P."/>
            <person name="Delehaunty K."/>
            <person name="Dong S."/>
            <person name="Downton P."/>
            <person name="Dumas B."/>
            <person name="Fabro G."/>
            <person name="Fronick C."/>
            <person name="Fuerstenberg S.I."/>
            <person name="Fulton L."/>
            <person name="Gaulin E."/>
            <person name="Govers F."/>
            <person name="Hughes L."/>
            <person name="Humphray S."/>
            <person name="Jiang R.H."/>
            <person name="Judelson H."/>
            <person name="Kamoun S."/>
            <person name="Kyung K."/>
            <person name="Meijer H."/>
            <person name="Minx P."/>
            <person name="Morris P."/>
            <person name="Nelson J."/>
            <person name="Phuntumart V."/>
            <person name="Qutob D."/>
            <person name="Rehmany A."/>
            <person name="Rougon-Cardoso A."/>
            <person name="Ryden P."/>
            <person name="Torto-Alalibo T."/>
            <person name="Studholme D."/>
            <person name="Wang Y."/>
            <person name="Win J."/>
            <person name="Wood J."/>
            <person name="Clifton S.W."/>
            <person name="Rogers J."/>
            <person name="Van den Ackerveken G."/>
            <person name="Jones J.D."/>
            <person name="McDowell J.M."/>
            <person name="Beynon J."/>
            <person name="Tyler B.M."/>
        </authorList>
    </citation>
    <scope>NUCLEOTIDE SEQUENCE [LARGE SCALE GENOMIC DNA]</scope>
    <source>
        <strain evidence="4">Emoy2</strain>
    </source>
</reference>
<dbReference type="Proteomes" id="UP000011713">
    <property type="component" value="Unassembled WGS sequence"/>
</dbReference>
<dbReference type="EMBL" id="JH598146">
    <property type="status" value="NOT_ANNOTATED_CDS"/>
    <property type="molecule type" value="Genomic_DNA"/>
</dbReference>
<feature type="compositionally biased region" description="Acidic residues" evidence="2">
    <location>
        <begin position="149"/>
        <end position="174"/>
    </location>
</feature>
<dbReference type="eggNOG" id="ENOG502S73J">
    <property type="taxonomic scope" value="Eukaryota"/>
</dbReference>
<feature type="compositionally biased region" description="Basic and acidic residues" evidence="2">
    <location>
        <begin position="249"/>
        <end position="261"/>
    </location>
</feature>
<dbReference type="STRING" id="559515.M4BD25"/>